<dbReference type="InterPro" id="IPR012159">
    <property type="entry name" value="YejM-like"/>
</dbReference>
<name>A0ABX7Q3A7_9BACT</name>
<feature type="transmembrane region" description="Helical" evidence="1">
    <location>
        <begin position="80"/>
        <end position="105"/>
    </location>
</feature>
<keyword evidence="5" id="KW-1185">Reference proteome</keyword>
<dbReference type="RefSeq" id="WP_207163356.1">
    <property type="nucleotide sequence ID" value="NZ_CP071382.1"/>
</dbReference>
<dbReference type="EMBL" id="CP071382">
    <property type="protein sequence ID" value="QSV45563.1"/>
    <property type="molecule type" value="Genomic_DNA"/>
</dbReference>
<accession>A0ABX7Q3A7</accession>
<evidence type="ECO:0000256" key="1">
    <source>
        <dbReference type="SAM" id="Phobius"/>
    </source>
</evidence>
<sequence>MHSTNDRKKIVQWLFWFMLLNGVLAMGVGCLYLNAAKLPTDLMARIFLFTAFPSHFITLSFLAFPLLLVVGLLWPNRRVVTTLAILSGIALLVFLLIDGGVYSLYRFHLNGMVWNLVTSGVAGEVLSLTWVTWATFFVLAVAIVCVEMFLARLLWRKLDRLRFGVPVLLLVLLLVAGSHLMHAWADFVQHVPVTRTVRMLPGYKPVTMKRLMRSFGFVPAKRVAQLQVEEGSGLVYPLETLKFSAPARPHNLLMIVIDSWRYDMLGPDTTPNIWKLASESWIFDQYYSASNCTRFGIFSMFYGIYGTYWHAFLAEQRGPVLISELKKRGYEMGIFASAPLSNPEFHRTVFVDVMDKVQIRQEGKRGIDRDQQITRKMVQFLGERNRKNPYFGFLFYDATHSKQFPDSFALHKPYIDQVNYLTLDKNKDPKPYINSYKNSLAFVDSNVGEVLAALRSKGELENTIVVITGDHGEEFNDLKLGYWGHNGNFSQYQTRTPFVIRYPGQSPRHFGHLATSLDVAPTLMRDLFGCSTDPSRYSNGTYLTDSRHRPFVHVSTWDAFALIDRKRICIVENKGTTDIVDCSYNELPGEKMDVELSKTVMEGMSRFHLRR</sequence>
<dbReference type="Pfam" id="PF11893">
    <property type="entry name" value="DUF3413"/>
    <property type="match status" value="1"/>
</dbReference>
<keyword evidence="1" id="KW-1133">Transmembrane helix</keyword>
<keyword evidence="1" id="KW-0812">Transmembrane</keyword>
<evidence type="ECO:0000259" key="2">
    <source>
        <dbReference type="Pfam" id="PF00884"/>
    </source>
</evidence>
<dbReference type="CDD" id="cd16148">
    <property type="entry name" value="sulfatase_like"/>
    <property type="match status" value="1"/>
</dbReference>
<organism evidence="4 5">
    <name type="scientific">Geobacter benzoatilyticus</name>
    <dbReference type="NCBI Taxonomy" id="2815309"/>
    <lineage>
        <taxon>Bacteria</taxon>
        <taxon>Pseudomonadati</taxon>
        <taxon>Thermodesulfobacteriota</taxon>
        <taxon>Desulfuromonadia</taxon>
        <taxon>Geobacterales</taxon>
        <taxon>Geobacteraceae</taxon>
        <taxon>Geobacter</taxon>
    </lineage>
</organism>
<feature type="transmembrane region" description="Helical" evidence="1">
    <location>
        <begin position="46"/>
        <end position="74"/>
    </location>
</feature>
<proteinExistence type="predicted"/>
<dbReference type="InterPro" id="IPR000917">
    <property type="entry name" value="Sulfatase_N"/>
</dbReference>
<feature type="domain" description="Sulfatase N-terminal" evidence="2">
    <location>
        <begin position="251"/>
        <end position="525"/>
    </location>
</feature>
<evidence type="ECO:0000259" key="3">
    <source>
        <dbReference type="Pfam" id="PF11893"/>
    </source>
</evidence>
<protein>
    <submittedName>
        <fullName evidence="4">DUF3413 domain-containing protein</fullName>
    </submittedName>
</protein>
<dbReference type="InterPro" id="IPR024588">
    <property type="entry name" value="YejM_N"/>
</dbReference>
<dbReference type="Gene3D" id="3.40.720.10">
    <property type="entry name" value="Alkaline Phosphatase, subunit A"/>
    <property type="match status" value="1"/>
</dbReference>
<dbReference type="SUPFAM" id="SSF53649">
    <property type="entry name" value="Alkaline phosphatase-like"/>
    <property type="match status" value="1"/>
</dbReference>
<keyword evidence="1" id="KW-0472">Membrane</keyword>
<gene>
    <name evidence="4" type="ORF">JZM60_15825</name>
</gene>
<dbReference type="Proteomes" id="UP000663651">
    <property type="component" value="Chromosome"/>
</dbReference>
<evidence type="ECO:0000313" key="4">
    <source>
        <dbReference type="EMBL" id="QSV45563.1"/>
    </source>
</evidence>
<dbReference type="InterPro" id="IPR052701">
    <property type="entry name" value="GAG_Ulvan_Degrading_Sulfatases"/>
</dbReference>
<dbReference type="Pfam" id="PF00884">
    <property type="entry name" value="Sulfatase"/>
    <property type="match status" value="1"/>
</dbReference>
<dbReference type="PANTHER" id="PTHR43751:SF3">
    <property type="entry name" value="SULFATASE N-TERMINAL DOMAIN-CONTAINING PROTEIN"/>
    <property type="match status" value="1"/>
</dbReference>
<dbReference type="PIRSF" id="PIRSF004950">
    <property type="entry name" value="Mmb_sulf_HI0842"/>
    <property type="match status" value="1"/>
</dbReference>
<evidence type="ECO:0000313" key="5">
    <source>
        <dbReference type="Proteomes" id="UP000663651"/>
    </source>
</evidence>
<feature type="domain" description="Inner membrane protein YejM N-terminal" evidence="3">
    <location>
        <begin position="4"/>
        <end position="243"/>
    </location>
</feature>
<dbReference type="PROSITE" id="PS51257">
    <property type="entry name" value="PROKAR_LIPOPROTEIN"/>
    <property type="match status" value="1"/>
</dbReference>
<feature type="transmembrane region" description="Helical" evidence="1">
    <location>
        <begin position="167"/>
        <end position="185"/>
    </location>
</feature>
<dbReference type="InterPro" id="IPR017850">
    <property type="entry name" value="Alkaline_phosphatase_core_sf"/>
</dbReference>
<dbReference type="PANTHER" id="PTHR43751">
    <property type="entry name" value="SULFATASE"/>
    <property type="match status" value="1"/>
</dbReference>
<feature type="transmembrane region" description="Helical" evidence="1">
    <location>
        <begin position="13"/>
        <end position="34"/>
    </location>
</feature>
<feature type="transmembrane region" description="Helical" evidence="1">
    <location>
        <begin position="136"/>
        <end position="155"/>
    </location>
</feature>
<reference evidence="4 5" key="1">
    <citation type="submission" date="2021-03" db="EMBL/GenBank/DDBJ databases">
        <title>Geobacter metallireducens gen. nov. sp. nov., a microorganism capable of coupling the complete oxidation of organic compounds to the reduction of iron and other metals.</title>
        <authorList>
            <person name="Li Y."/>
        </authorList>
    </citation>
    <scope>NUCLEOTIDE SEQUENCE [LARGE SCALE GENOMIC DNA]</scope>
    <source>
        <strain evidence="4 5">Jerry-YX</strain>
    </source>
</reference>